<comment type="caution">
    <text evidence="1">The sequence shown here is derived from an EMBL/GenBank/DDBJ whole genome shotgun (WGS) entry which is preliminary data.</text>
</comment>
<dbReference type="EMBL" id="JAVRQU010000006">
    <property type="protein sequence ID" value="KAK5701730.1"/>
    <property type="molecule type" value="Genomic_DNA"/>
</dbReference>
<organism evidence="1 2">
    <name type="scientific">Elasticomyces elasticus</name>
    <dbReference type="NCBI Taxonomy" id="574655"/>
    <lineage>
        <taxon>Eukaryota</taxon>
        <taxon>Fungi</taxon>
        <taxon>Dikarya</taxon>
        <taxon>Ascomycota</taxon>
        <taxon>Pezizomycotina</taxon>
        <taxon>Dothideomycetes</taxon>
        <taxon>Dothideomycetidae</taxon>
        <taxon>Mycosphaerellales</taxon>
        <taxon>Teratosphaeriaceae</taxon>
        <taxon>Elasticomyces</taxon>
    </lineage>
</organism>
<dbReference type="AlphaFoldDB" id="A0AAN7WAS5"/>
<dbReference type="Proteomes" id="UP001310594">
    <property type="component" value="Unassembled WGS sequence"/>
</dbReference>
<evidence type="ECO:0000313" key="1">
    <source>
        <dbReference type="EMBL" id="KAK5701730.1"/>
    </source>
</evidence>
<sequence>MTENTKTASFFSLPAELRNRIYELALVPTGGVFPTLDFGGKPSIALLSIPPIRREAEPMYWRQNSFCFNFTDQDVLDNAPEASAWMVAVGRNISSLGYLVITCRNRFELVLCHTEMNGKPALRVSHLYMTESWLNTYFGPPANDHISHITSSINYALRQLFADPDNLGIDLAAYYAHNLVGGLSQFLFHVQQKSTREFDPVTASALQFITGSTKYYLKKGAEARYDLSHVDLVSERSAEIVRRFMESMSVDRVLGEDVDTSSQTLGRI</sequence>
<reference evidence="1" key="1">
    <citation type="submission" date="2023-08" db="EMBL/GenBank/DDBJ databases">
        <title>Black Yeasts Isolated from many extreme environments.</title>
        <authorList>
            <person name="Coleine C."/>
            <person name="Stajich J.E."/>
            <person name="Selbmann L."/>
        </authorList>
    </citation>
    <scope>NUCLEOTIDE SEQUENCE</scope>
    <source>
        <strain evidence="1">CCFEE 5810</strain>
    </source>
</reference>
<proteinExistence type="predicted"/>
<protein>
    <submittedName>
        <fullName evidence="1">Uncharacterized protein</fullName>
    </submittedName>
</protein>
<evidence type="ECO:0000313" key="2">
    <source>
        <dbReference type="Proteomes" id="UP001310594"/>
    </source>
</evidence>
<name>A0AAN7WAS5_9PEZI</name>
<accession>A0AAN7WAS5</accession>
<gene>
    <name evidence="1" type="ORF">LTR97_004548</name>
</gene>